<dbReference type="RefSeq" id="WP_235132413.1">
    <property type="nucleotide sequence ID" value="NZ_JACSGT010000002.1"/>
</dbReference>
<evidence type="ECO:0000313" key="3">
    <source>
        <dbReference type="Proteomes" id="UP001430374"/>
    </source>
</evidence>
<dbReference type="Pfam" id="PF13532">
    <property type="entry name" value="2OG-FeII_Oxy_2"/>
    <property type="match status" value="1"/>
</dbReference>
<organism evidence="2 3">
    <name type="scientific">Chryseobacterium indicum</name>
    <dbReference type="NCBI Taxonomy" id="2766954"/>
    <lineage>
        <taxon>Bacteria</taxon>
        <taxon>Pseudomonadati</taxon>
        <taxon>Bacteroidota</taxon>
        <taxon>Flavobacteriia</taxon>
        <taxon>Flavobacteriales</taxon>
        <taxon>Weeksellaceae</taxon>
        <taxon>Chryseobacterium group</taxon>
        <taxon>Chryseobacterium</taxon>
    </lineage>
</organism>
<feature type="domain" description="Fe2OG dioxygenase" evidence="1">
    <location>
        <begin position="106"/>
        <end position="211"/>
    </location>
</feature>
<dbReference type="GO" id="GO:0051213">
    <property type="term" value="F:dioxygenase activity"/>
    <property type="evidence" value="ECO:0007669"/>
    <property type="project" value="UniProtKB-KW"/>
</dbReference>
<keyword evidence="3" id="KW-1185">Reference proteome</keyword>
<dbReference type="EMBL" id="JACSGT010000002">
    <property type="protein sequence ID" value="MCF2221067.1"/>
    <property type="molecule type" value="Genomic_DNA"/>
</dbReference>
<name>A0ABS9CBH3_9FLAO</name>
<dbReference type="PROSITE" id="PS51471">
    <property type="entry name" value="FE2OG_OXY"/>
    <property type="match status" value="1"/>
</dbReference>
<proteinExistence type="predicted"/>
<accession>A0ABS9CBH3</accession>
<gene>
    <name evidence="2" type="ORF">H9Q08_17410</name>
</gene>
<dbReference type="Proteomes" id="UP001430374">
    <property type="component" value="Unassembled WGS sequence"/>
</dbReference>
<keyword evidence="2" id="KW-0223">Dioxygenase</keyword>
<evidence type="ECO:0000313" key="2">
    <source>
        <dbReference type="EMBL" id="MCF2221067.1"/>
    </source>
</evidence>
<dbReference type="InterPro" id="IPR005123">
    <property type="entry name" value="Oxoglu/Fe-dep_dioxygenase_dom"/>
</dbReference>
<comment type="caution">
    <text evidence="2">The sequence shown here is derived from an EMBL/GenBank/DDBJ whole genome shotgun (WGS) entry which is preliminary data.</text>
</comment>
<evidence type="ECO:0000259" key="1">
    <source>
        <dbReference type="PROSITE" id="PS51471"/>
    </source>
</evidence>
<dbReference type="PANTHER" id="PTHR12463:SF1">
    <property type="entry name" value="2-OXOGLUTARATE AND FE-DEPENDENT OXYGENASE FAMILY PROTEIN"/>
    <property type="match status" value="1"/>
</dbReference>
<dbReference type="InterPro" id="IPR037151">
    <property type="entry name" value="AlkB-like_sf"/>
</dbReference>
<dbReference type="Gene3D" id="2.60.120.590">
    <property type="entry name" value="Alpha-ketoglutarate-dependent dioxygenase AlkB-like"/>
    <property type="match status" value="1"/>
</dbReference>
<reference evidence="2" key="1">
    <citation type="submission" date="2021-08" db="EMBL/GenBank/DDBJ databases">
        <title>Complete genome sequence of Chryseobacterium sp strain PS-8.</title>
        <authorList>
            <person name="Das S.K."/>
        </authorList>
    </citation>
    <scope>NUCLEOTIDE SEQUENCE</scope>
    <source>
        <strain evidence="2">PS-8</strain>
    </source>
</reference>
<protein>
    <submittedName>
        <fullName evidence="2">Alpha-ketoglutarate-dependent dioxygenase AlkB</fullName>
    </submittedName>
</protein>
<dbReference type="InterPro" id="IPR032857">
    <property type="entry name" value="ALKBH4"/>
</dbReference>
<keyword evidence="2" id="KW-0560">Oxidoreductase</keyword>
<dbReference type="SUPFAM" id="SSF51197">
    <property type="entry name" value="Clavaminate synthase-like"/>
    <property type="match status" value="1"/>
</dbReference>
<dbReference type="PANTHER" id="PTHR12463">
    <property type="entry name" value="OXYGENASE-RELATED"/>
    <property type="match status" value="1"/>
</dbReference>
<sequence>MNTPDPLFPSSEFEKSDLELSLKNASAIKGLELHYDFITPEEEISLLKHIDEQSWLEELSRNVQHFGYKYDYKHRSINRDFYIGDIPEYMQFLLKRLQEKGFITQACDQAIVNEYTGNQGISAHIDCEPCFGDVIISISLSGSCVMNFQKDKNATAEEKIPLLLPPRSLVIMKNEARYEWLHSIPNRKKDVFNGNTYPRGRRVSVTFRKVILEESRK</sequence>
<dbReference type="InterPro" id="IPR027450">
    <property type="entry name" value="AlkB-like"/>
</dbReference>